<protein>
    <submittedName>
        <fullName evidence="3">DUF3054 domain-containing protein</fullName>
    </submittedName>
</protein>
<organism evidence="3 4">
    <name type="scientific">Kocuria atrinae</name>
    <dbReference type="NCBI Taxonomy" id="592377"/>
    <lineage>
        <taxon>Bacteria</taxon>
        <taxon>Bacillati</taxon>
        <taxon>Actinomycetota</taxon>
        <taxon>Actinomycetes</taxon>
        <taxon>Micrococcales</taxon>
        <taxon>Micrococcaceae</taxon>
        <taxon>Kocuria</taxon>
    </lineage>
</organism>
<evidence type="ECO:0000256" key="2">
    <source>
        <dbReference type="SAM" id="Phobius"/>
    </source>
</evidence>
<feature type="transmembrane region" description="Helical" evidence="2">
    <location>
        <begin position="54"/>
        <end position="76"/>
    </location>
</feature>
<comment type="caution">
    <text evidence="3">The sequence shown here is derived from an EMBL/GenBank/DDBJ whole genome shotgun (WGS) entry which is preliminary data.</text>
</comment>
<feature type="region of interest" description="Disordered" evidence="1">
    <location>
        <begin position="1"/>
        <end position="24"/>
    </location>
</feature>
<keyword evidence="2" id="KW-1133">Transmembrane helix</keyword>
<evidence type="ECO:0000313" key="3">
    <source>
        <dbReference type="EMBL" id="GAA2116298.1"/>
    </source>
</evidence>
<dbReference type="RefSeq" id="WP_344224366.1">
    <property type="nucleotide sequence ID" value="NZ_BAAAQA010000015.1"/>
</dbReference>
<feature type="transmembrane region" description="Helical" evidence="2">
    <location>
        <begin position="29"/>
        <end position="48"/>
    </location>
</feature>
<sequence>MSRSTSPSVSPSSSSTKDTSPPPSTTSHWPWFLIADLVLVTVFAALGRNAHDQSAWGALETAWPFLVGALVGWVLIRAHRRPAALFPTGVVVWLSAEIVGMLLRMATGQGTALAFVLVSLGVLGLFLLGYRLVVHLVGRSRRSR</sequence>
<keyword evidence="2" id="KW-0472">Membrane</keyword>
<reference evidence="3 4" key="1">
    <citation type="journal article" date="2019" name="Int. J. Syst. Evol. Microbiol.">
        <title>The Global Catalogue of Microorganisms (GCM) 10K type strain sequencing project: providing services to taxonomists for standard genome sequencing and annotation.</title>
        <authorList>
            <consortium name="The Broad Institute Genomics Platform"/>
            <consortium name="The Broad Institute Genome Sequencing Center for Infectious Disease"/>
            <person name="Wu L."/>
            <person name="Ma J."/>
        </authorList>
    </citation>
    <scope>NUCLEOTIDE SEQUENCE [LARGE SCALE GENOMIC DNA]</scope>
    <source>
        <strain evidence="3 4">JCM 15914</strain>
    </source>
</reference>
<accession>A0ABN2XS03</accession>
<dbReference type="Proteomes" id="UP001500166">
    <property type="component" value="Unassembled WGS sequence"/>
</dbReference>
<feature type="transmembrane region" description="Helical" evidence="2">
    <location>
        <begin position="112"/>
        <end position="134"/>
    </location>
</feature>
<dbReference type="Pfam" id="PF11255">
    <property type="entry name" value="DUF3054"/>
    <property type="match status" value="1"/>
</dbReference>
<gene>
    <name evidence="3" type="ORF">GCM10009824_14870</name>
</gene>
<dbReference type="EMBL" id="BAAAQA010000015">
    <property type="protein sequence ID" value="GAA2116298.1"/>
    <property type="molecule type" value="Genomic_DNA"/>
</dbReference>
<proteinExistence type="predicted"/>
<dbReference type="InterPro" id="IPR021414">
    <property type="entry name" value="DUF3054"/>
</dbReference>
<keyword evidence="2" id="KW-0812">Transmembrane</keyword>
<evidence type="ECO:0000256" key="1">
    <source>
        <dbReference type="SAM" id="MobiDB-lite"/>
    </source>
</evidence>
<keyword evidence="4" id="KW-1185">Reference proteome</keyword>
<name>A0ABN2XS03_9MICC</name>
<feature type="compositionally biased region" description="Low complexity" evidence="1">
    <location>
        <begin position="1"/>
        <end position="19"/>
    </location>
</feature>
<evidence type="ECO:0000313" key="4">
    <source>
        <dbReference type="Proteomes" id="UP001500166"/>
    </source>
</evidence>